<sequence length="55" mass="6069">MAAPAEAISEDELTSFIVQQMEHELRFEIGQLNQILNTLIPGARNGGQNTVENKT</sequence>
<dbReference type="RefSeq" id="WP_158687002.1">
    <property type="nucleotide sequence ID" value="NZ_CP025015.1"/>
</dbReference>
<evidence type="ECO:0000313" key="2">
    <source>
        <dbReference type="Proteomes" id="UP000238523"/>
    </source>
</evidence>
<name>A0A2K9ZGP8_RHILE</name>
<gene>
    <name evidence="1" type="ORF">CUJ84_pRLN3000243</name>
</gene>
<reference evidence="1 2" key="1">
    <citation type="submission" date="2017-11" db="EMBL/GenBank/DDBJ databases">
        <title>Complete genome of Rhizobium leguminosarum Norway, an ineffective micro-symbiont.</title>
        <authorList>
            <person name="Hoffrichter A."/>
            <person name="Liang J."/>
            <person name="Brachmann A."/>
            <person name="Marin M."/>
        </authorList>
    </citation>
    <scope>NUCLEOTIDE SEQUENCE [LARGE SCALE GENOMIC DNA]</scope>
    <source>
        <strain evidence="1 2">Norway</strain>
        <plasmid evidence="2">Plasmid prln3</plasmid>
    </source>
</reference>
<accession>A0A2K9ZGP8</accession>
<proteinExistence type="predicted"/>
<dbReference type="AlphaFoldDB" id="A0A2K9ZGP8"/>
<keyword evidence="1" id="KW-0614">Plasmid</keyword>
<organism evidence="1 2">
    <name type="scientific">Rhizobium leguminosarum</name>
    <dbReference type="NCBI Taxonomy" id="384"/>
    <lineage>
        <taxon>Bacteria</taxon>
        <taxon>Pseudomonadati</taxon>
        <taxon>Pseudomonadota</taxon>
        <taxon>Alphaproteobacteria</taxon>
        <taxon>Hyphomicrobiales</taxon>
        <taxon>Rhizobiaceae</taxon>
        <taxon>Rhizobium/Agrobacterium group</taxon>
        <taxon>Rhizobium</taxon>
    </lineage>
</organism>
<protein>
    <submittedName>
        <fullName evidence="1">Uncharacterized protein</fullName>
    </submittedName>
</protein>
<dbReference type="Proteomes" id="UP000238523">
    <property type="component" value="Plasmid pRLN3"/>
</dbReference>
<dbReference type="EMBL" id="CP025015">
    <property type="protein sequence ID" value="AUW47370.1"/>
    <property type="molecule type" value="Genomic_DNA"/>
</dbReference>
<evidence type="ECO:0000313" key="1">
    <source>
        <dbReference type="EMBL" id="AUW47370.1"/>
    </source>
</evidence>
<geneLocation type="plasmid" evidence="2">
    <name>prln3</name>
</geneLocation>